<dbReference type="Pfam" id="PF00561">
    <property type="entry name" value="Abhydrolase_1"/>
    <property type="match status" value="1"/>
</dbReference>
<dbReference type="PROSITE" id="PS50043">
    <property type="entry name" value="HTH_LUXR_2"/>
    <property type="match status" value="1"/>
</dbReference>
<keyword evidence="2" id="KW-0378">Hydrolase</keyword>
<dbReference type="Gene3D" id="3.40.50.1820">
    <property type="entry name" value="alpha/beta hydrolase"/>
    <property type="match status" value="1"/>
</dbReference>
<evidence type="ECO:0000313" key="3">
    <source>
        <dbReference type="Proteomes" id="UP000509367"/>
    </source>
</evidence>
<dbReference type="SUPFAM" id="SSF46894">
    <property type="entry name" value="C-terminal effector domain of the bipartite response regulators"/>
    <property type="match status" value="1"/>
</dbReference>
<dbReference type="AlphaFoldDB" id="A0A6N1VBK8"/>
<dbReference type="EMBL" id="CP054836">
    <property type="protein sequence ID" value="QKV18376.1"/>
    <property type="molecule type" value="Genomic_DNA"/>
</dbReference>
<sequence length="588" mass="65336">MEYKPGDASGGVGQSDKLEIIDRIYQVAIEPERYEDLLDIWEERLGPSRGVGSAQEGSLRLLMRDVELESHMARAASVLEQLDRHSPDRVLEGLVGSFDLTAAFTISASGRLSALNAAAAAVFGVLPQQPLSNLPMAPEDIEHLKREVGRILDPRASGSSFARFRLTTTGRPIVMRMSPVEHEVGGEAHVLAVTNELAWPDGLSATVREAFGLTEAEVEVLRALVEGAGMTEIAEMRGRSRETVKSQIKAILSKTETHTQVELIRVTLGLMDVVSVTERNASLKTVSGPTRLKERPFRTLRRPGGRRADHIVIGDDEGRPVLYFPLDYGLIRWPASAEVSAERRGLKVIVPIRPGYGHTSPARSREELVDTIVSDTVAVLDHYGVERCPVIALSADSFFVFHLAHAHPGRVSAIINCSTGLPLFNRTQYQRMHKWHRFILANARYAPAMLPFMVKAGFSLARRIGKRGFVHAVYGESPADVRTFENPEVMEAMVLGSEVCLSDWHSAHEAFASEAILQQRDWRPVVDACNVPVHIWQGHQDPQMPMGTVREMQAEFPRFVFHEDPDAGQLIFFKDWPQILDQVESFLD</sequence>
<dbReference type="SMART" id="SM00421">
    <property type="entry name" value="HTH_LUXR"/>
    <property type="match status" value="1"/>
</dbReference>
<dbReference type="PANTHER" id="PTHR43433">
    <property type="entry name" value="HYDROLASE, ALPHA/BETA FOLD FAMILY PROTEIN"/>
    <property type="match status" value="1"/>
</dbReference>
<proteinExistence type="predicted"/>
<organism evidence="2 3">
    <name type="scientific">Oricola thermophila</name>
    <dbReference type="NCBI Taxonomy" id="2742145"/>
    <lineage>
        <taxon>Bacteria</taxon>
        <taxon>Pseudomonadati</taxon>
        <taxon>Pseudomonadota</taxon>
        <taxon>Alphaproteobacteria</taxon>
        <taxon>Hyphomicrobiales</taxon>
        <taxon>Ahrensiaceae</taxon>
        <taxon>Oricola</taxon>
    </lineage>
</organism>
<dbReference type="CDD" id="cd06170">
    <property type="entry name" value="LuxR_C_like"/>
    <property type="match status" value="1"/>
</dbReference>
<feature type="domain" description="HTH luxR-type" evidence="1">
    <location>
        <begin position="206"/>
        <end position="271"/>
    </location>
</feature>
<dbReference type="InterPro" id="IPR000792">
    <property type="entry name" value="Tscrpt_reg_LuxR_C"/>
</dbReference>
<dbReference type="GO" id="GO:0016787">
    <property type="term" value="F:hydrolase activity"/>
    <property type="evidence" value="ECO:0007669"/>
    <property type="project" value="UniProtKB-KW"/>
</dbReference>
<evidence type="ECO:0000259" key="1">
    <source>
        <dbReference type="PROSITE" id="PS50043"/>
    </source>
</evidence>
<dbReference type="PANTHER" id="PTHR43433:SF5">
    <property type="entry name" value="AB HYDROLASE-1 DOMAIN-CONTAINING PROTEIN"/>
    <property type="match status" value="1"/>
</dbReference>
<dbReference type="Proteomes" id="UP000509367">
    <property type="component" value="Chromosome"/>
</dbReference>
<protein>
    <submittedName>
        <fullName evidence="2">Alpha/beta fold hydrolase</fullName>
    </submittedName>
</protein>
<dbReference type="Pfam" id="PF00196">
    <property type="entry name" value="GerE"/>
    <property type="match status" value="1"/>
</dbReference>
<dbReference type="GO" id="GO:0006355">
    <property type="term" value="P:regulation of DNA-templated transcription"/>
    <property type="evidence" value="ECO:0007669"/>
    <property type="project" value="InterPro"/>
</dbReference>
<gene>
    <name evidence="2" type="ORF">HTY61_07880</name>
</gene>
<dbReference type="SUPFAM" id="SSF53474">
    <property type="entry name" value="alpha/beta-Hydrolases"/>
    <property type="match status" value="1"/>
</dbReference>
<dbReference type="InterPro" id="IPR016032">
    <property type="entry name" value="Sig_transdc_resp-reg_C-effctor"/>
</dbReference>
<dbReference type="RefSeq" id="WP_175276270.1">
    <property type="nucleotide sequence ID" value="NZ_CP054836.1"/>
</dbReference>
<evidence type="ECO:0000313" key="2">
    <source>
        <dbReference type="EMBL" id="QKV18376.1"/>
    </source>
</evidence>
<reference evidence="2 3" key="1">
    <citation type="submission" date="2020-06" db="EMBL/GenBank/DDBJ databases">
        <title>Oricola thermophila sp. nov. isolated from a tidal sediments.</title>
        <authorList>
            <person name="Kwon K.K."/>
            <person name="Yang S.-H."/>
            <person name="Park M.-J."/>
        </authorList>
    </citation>
    <scope>NUCLEOTIDE SEQUENCE [LARGE SCALE GENOMIC DNA]</scope>
    <source>
        <strain evidence="2 3">MEBiC13590</strain>
    </source>
</reference>
<name>A0A6N1VBK8_9HYPH</name>
<dbReference type="Gene3D" id="1.10.10.10">
    <property type="entry name" value="Winged helix-like DNA-binding domain superfamily/Winged helix DNA-binding domain"/>
    <property type="match status" value="1"/>
</dbReference>
<dbReference type="GO" id="GO:0003677">
    <property type="term" value="F:DNA binding"/>
    <property type="evidence" value="ECO:0007669"/>
    <property type="project" value="InterPro"/>
</dbReference>
<dbReference type="InterPro" id="IPR036388">
    <property type="entry name" value="WH-like_DNA-bd_sf"/>
</dbReference>
<keyword evidence="3" id="KW-1185">Reference proteome</keyword>
<dbReference type="InterPro" id="IPR050471">
    <property type="entry name" value="AB_hydrolase"/>
</dbReference>
<accession>A0A6N1VBK8</accession>
<dbReference type="KEGG" id="orm:HTY61_07880"/>
<dbReference type="InterPro" id="IPR029058">
    <property type="entry name" value="AB_hydrolase_fold"/>
</dbReference>
<dbReference type="InterPro" id="IPR000073">
    <property type="entry name" value="AB_hydrolase_1"/>
</dbReference>